<comment type="caution">
    <text evidence="2">The sequence shown here is derived from an EMBL/GenBank/DDBJ whole genome shotgun (WGS) entry which is preliminary data.</text>
</comment>
<protein>
    <recommendedName>
        <fullName evidence="4">Heterokaryon incompatibility domain-containing protein</fullName>
    </recommendedName>
</protein>
<evidence type="ECO:0008006" key="4">
    <source>
        <dbReference type="Google" id="ProtNLM"/>
    </source>
</evidence>
<name>A0A8H8S6B5_9HELO</name>
<sequence>MDHLPHPKRPTLDLIEVPYRCEEPYDGGPMLSYPDRQGWQVLYSPAGISYLHHGEQPSDGQLESFLQNYFYFGLLLEAFGEHCDLFAFVKVNDSGQSIVTSAPLEDLTVQWMARVKAEIEAEGTEQSNRWSHIDSVLRHVWKNALNTKSTLKDGVVDERIWLSIAELATLLAHAVRDSFTELGKETSDIISWSWRSPGNPSIGQFLIDSMLEKGWCPFDTKAIDLTTKSPGTLYYLANLPPLRPYADHAKCTPDHCVQMNVNESYRTLHSATGCTDCGDFENTEEVIRILEGEELPLIQATDDTSKPGFNIIQGSSSTEFIAISHVWAEGLGNPHANSLPLCSLDWINKLVKRMSNSGETMPFWIDTICVPIKPERMRIRAMNRLRKPYQDAKYVLVLDSYLYTQDSTSISYLEILARVNCSTWAKRLWTFQEGRLAKKLCFQFSDRSVRMEEVFLGLDDSIAASSLCAEMRVEYRASIPMRNIAIDMNLETIVREYRPVPTIRDMRESLKARAVSVPADEGLCLFCNMGLDMELVTTLAPEERMPAFWRLVDQIPLGLVFSTATEKLTQPGLRWAPKPFMGDLETRHWYLELHPSVDGSPTPNGLQIQASGFYFSPNILRQDESFDLLFLQEWLPLRDGNGIWYFLEVCLMSRIIVPVLFGQRLTPNRTKIWNQERVTNPRAGEQLGMLLVKDHSVFTERTLTGNMFDYVPGIQAVVGVLFGMDDRVEKIEIYHHATMHRYSEAFQIYFSQVAECVEKFVMEELSRNEFDGLDTGEVGNEYFNDIDSRLNGESNEENTQEKETSETFELTDERRVLCQAFATEYAASSPAARKITLAQGLNQRRSAEQAFAHFGALARSQLQMRLRNRIWSVPQTQTWCID</sequence>
<reference evidence="2 3" key="1">
    <citation type="submission" date="2018-05" db="EMBL/GenBank/DDBJ databases">
        <title>Genome sequencing and assembly of the regulated plant pathogen Lachnellula willkommii and related sister species for the development of diagnostic species identification markers.</title>
        <authorList>
            <person name="Giroux E."/>
            <person name="Bilodeau G."/>
        </authorList>
    </citation>
    <scope>NUCLEOTIDE SEQUENCE [LARGE SCALE GENOMIC DNA]</scope>
    <source>
        <strain evidence="2 3">CBS 160.35</strain>
    </source>
</reference>
<gene>
    <name evidence="2" type="ORF">LOCC1_G004265</name>
</gene>
<evidence type="ECO:0000313" key="3">
    <source>
        <dbReference type="Proteomes" id="UP000443090"/>
    </source>
</evidence>
<dbReference type="OrthoDB" id="2426273at2759"/>
<dbReference type="PANTHER" id="PTHR39596">
    <property type="match status" value="1"/>
</dbReference>
<evidence type="ECO:0000313" key="2">
    <source>
        <dbReference type="EMBL" id="TVY46331.1"/>
    </source>
</evidence>
<dbReference type="Proteomes" id="UP000443090">
    <property type="component" value="Unassembled WGS sequence"/>
</dbReference>
<dbReference type="PANTHER" id="PTHR39596:SF2">
    <property type="entry name" value="HET DOMAIN PROTEIN (AFU_ORTHOLOGUE AFUA_1G17550)-RELATED"/>
    <property type="match status" value="1"/>
</dbReference>
<evidence type="ECO:0000256" key="1">
    <source>
        <dbReference type="SAM" id="MobiDB-lite"/>
    </source>
</evidence>
<feature type="region of interest" description="Disordered" evidence="1">
    <location>
        <begin position="788"/>
        <end position="807"/>
    </location>
</feature>
<organism evidence="2 3">
    <name type="scientific">Lachnellula occidentalis</name>
    <dbReference type="NCBI Taxonomy" id="215460"/>
    <lineage>
        <taxon>Eukaryota</taxon>
        <taxon>Fungi</taxon>
        <taxon>Dikarya</taxon>
        <taxon>Ascomycota</taxon>
        <taxon>Pezizomycotina</taxon>
        <taxon>Leotiomycetes</taxon>
        <taxon>Helotiales</taxon>
        <taxon>Lachnaceae</taxon>
        <taxon>Lachnellula</taxon>
    </lineage>
</organism>
<dbReference type="AlphaFoldDB" id="A0A8H8S6B5"/>
<accession>A0A8H8S6B5</accession>
<keyword evidence="3" id="KW-1185">Reference proteome</keyword>
<proteinExistence type="predicted"/>
<dbReference type="EMBL" id="QGMI01000154">
    <property type="protein sequence ID" value="TVY46331.1"/>
    <property type="molecule type" value="Genomic_DNA"/>
</dbReference>